<evidence type="ECO:0000313" key="6">
    <source>
        <dbReference type="EMBL" id="TBW72536.1"/>
    </source>
</evidence>
<reference evidence="6 7" key="1">
    <citation type="journal article" date="2019" name="Sci. Transl. Med.">
        <title>Quorum sensing between bacterial species on the skin protects against epidermal injury in atopic dermatitis.</title>
        <authorList>
            <person name="Williams M.R."/>
        </authorList>
    </citation>
    <scope>NUCLEOTIDE SEQUENCE [LARGE SCALE GENOMIC DNA]</scope>
    <source>
        <strain evidence="6 7">E7</strain>
    </source>
</reference>
<evidence type="ECO:0000256" key="4">
    <source>
        <dbReference type="ARBA" id="ARBA00023163"/>
    </source>
</evidence>
<keyword evidence="3" id="KW-0238">DNA-binding</keyword>
<dbReference type="CDD" id="cd05466">
    <property type="entry name" value="PBP2_LTTR_substrate"/>
    <property type="match status" value="1"/>
</dbReference>
<protein>
    <submittedName>
        <fullName evidence="6">LysR family transcriptional regulator</fullName>
    </submittedName>
</protein>
<evidence type="ECO:0000256" key="1">
    <source>
        <dbReference type="ARBA" id="ARBA00009437"/>
    </source>
</evidence>
<dbReference type="SUPFAM" id="SSF46785">
    <property type="entry name" value="Winged helix' DNA-binding domain"/>
    <property type="match status" value="1"/>
</dbReference>
<dbReference type="InterPro" id="IPR000847">
    <property type="entry name" value="LysR_HTH_N"/>
</dbReference>
<feature type="domain" description="HTH lysR-type" evidence="5">
    <location>
        <begin position="1"/>
        <end position="58"/>
    </location>
</feature>
<dbReference type="Pfam" id="PF00126">
    <property type="entry name" value="HTH_1"/>
    <property type="match status" value="1"/>
</dbReference>
<gene>
    <name evidence="6" type="ORF">EQ812_06060</name>
</gene>
<sequence length="289" mass="33621">MNTKQMLIFKHFVEYQNENMVAEKLNITQPTVTFHLKNLNQRYGTPLYHKKGKHFKLTEAGELLFRNSNKLLYLMQETEDILEDYRQSKRGTLKIGASHAPVYHILPHILKNYLQAYPHIQIDLIVDTAPNIIEKLRHREIEIGVISEKGFYDDDIKVKRFTDNPLMVAMDCHHPLAAQEHLTLTDITQYPFILHSGGSTRQSIEEWQTENFVDLPVRMQANSVSSILEMLKNADYLSLISERALSNNPYITAKTLPHAPAPRHISLIYREDQYMTPIIQNFISLMYES</sequence>
<dbReference type="GO" id="GO:0003700">
    <property type="term" value="F:DNA-binding transcription factor activity"/>
    <property type="evidence" value="ECO:0007669"/>
    <property type="project" value="InterPro"/>
</dbReference>
<dbReference type="SUPFAM" id="SSF53850">
    <property type="entry name" value="Periplasmic binding protein-like II"/>
    <property type="match status" value="1"/>
</dbReference>
<evidence type="ECO:0000259" key="5">
    <source>
        <dbReference type="PROSITE" id="PS50931"/>
    </source>
</evidence>
<dbReference type="AlphaFoldDB" id="A0A4Q9WB73"/>
<dbReference type="GeneID" id="58090862"/>
<dbReference type="PANTHER" id="PTHR30126">
    <property type="entry name" value="HTH-TYPE TRANSCRIPTIONAL REGULATOR"/>
    <property type="match status" value="1"/>
</dbReference>
<dbReference type="Gene3D" id="3.40.190.290">
    <property type="match status" value="1"/>
</dbReference>
<evidence type="ECO:0000256" key="2">
    <source>
        <dbReference type="ARBA" id="ARBA00023015"/>
    </source>
</evidence>
<evidence type="ECO:0000256" key="3">
    <source>
        <dbReference type="ARBA" id="ARBA00023125"/>
    </source>
</evidence>
<accession>A0A4Q9WB73</accession>
<dbReference type="InterPro" id="IPR005119">
    <property type="entry name" value="LysR_subst-bd"/>
</dbReference>
<dbReference type="RefSeq" id="WP_002491968.1">
    <property type="nucleotide sequence ID" value="NZ_AP021848.1"/>
</dbReference>
<dbReference type="GO" id="GO:0000976">
    <property type="term" value="F:transcription cis-regulatory region binding"/>
    <property type="evidence" value="ECO:0007669"/>
    <property type="project" value="TreeGrafter"/>
</dbReference>
<dbReference type="EMBL" id="SCHB01000003">
    <property type="protein sequence ID" value="TBW72536.1"/>
    <property type="molecule type" value="Genomic_DNA"/>
</dbReference>
<dbReference type="Proteomes" id="UP000293637">
    <property type="component" value="Unassembled WGS sequence"/>
</dbReference>
<dbReference type="PROSITE" id="PS50931">
    <property type="entry name" value="HTH_LYSR"/>
    <property type="match status" value="1"/>
</dbReference>
<keyword evidence="2" id="KW-0805">Transcription regulation</keyword>
<dbReference type="PANTHER" id="PTHR30126:SF39">
    <property type="entry name" value="HTH-TYPE TRANSCRIPTIONAL REGULATOR CYSL"/>
    <property type="match status" value="1"/>
</dbReference>
<organism evidence="6 7">
    <name type="scientific">Staphylococcus lugdunensis</name>
    <dbReference type="NCBI Taxonomy" id="28035"/>
    <lineage>
        <taxon>Bacteria</taxon>
        <taxon>Bacillati</taxon>
        <taxon>Bacillota</taxon>
        <taxon>Bacilli</taxon>
        <taxon>Bacillales</taxon>
        <taxon>Staphylococcaceae</taxon>
        <taxon>Staphylococcus</taxon>
    </lineage>
</organism>
<comment type="caution">
    <text evidence="6">The sequence shown here is derived from an EMBL/GenBank/DDBJ whole genome shotgun (WGS) entry which is preliminary data.</text>
</comment>
<keyword evidence="4" id="KW-0804">Transcription</keyword>
<proteinExistence type="inferred from homology"/>
<dbReference type="InterPro" id="IPR036390">
    <property type="entry name" value="WH_DNA-bd_sf"/>
</dbReference>
<comment type="similarity">
    <text evidence="1">Belongs to the LysR transcriptional regulatory family.</text>
</comment>
<dbReference type="Pfam" id="PF03466">
    <property type="entry name" value="LysR_substrate"/>
    <property type="match status" value="1"/>
</dbReference>
<name>A0A4Q9WB73_STALU</name>
<evidence type="ECO:0000313" key="7">
    <source>
        <dbReference type="Proteomes" id="UP000293637"/>
    </source>
</evidence>
<dbReference type="InterPro" id="IPR036388">
    <property type="entry name" value="WH-like_DNA-bd_sf"/>
</dbReference>
<dbReference type="Gene3D" id="1.10.10.10">
    <property type="entry name" value="Winged helix-like DNA-binding domain superfamily/Winged helix DNA-binding domain"/>
    <property type="match status" value="1"/>
</dbReference>